<gene>
    <name evidence="1" type="ORF">NST17_20405</name>
</gene>
<dbReference type="EMBL" id="JBBYAK010000003">
    <property type="protein sequence ID" value="MEL3959517.1"/>
    <property type="molecule type" value="Genomic_DNA"/>
</dbReference>
<dbReference type="RefSeq" id="WP_342021154.1">
    <property type="nucleotide sequence ID" value="NZ_JBBYAK010000003.1"/>
</dbReference>
<dbReference type="Gene3D" id="3.30.70.940">
    <property type="entry name" value="NusG, N-terminal domain"/>
    <property type="match status" value="1"/>
</dbReference>
<protein>
    <submittedName>
        <fullName evidence="1">Uncharacterized protein</fullName>
    </submittedName>
</protein>
<reference evidence="1 2" key="1">
    <citation type="submission" date="2024-03" db="EMBL/GenBank/DDBJ databases">
        <title>Bacilli Hybrid Assemblies.</title>
        <authorList>
            <person name="Kovac J."/>
        </authorList>
    </citation>
    <scope>NUCLEOTIDE SEQUENCE [LARGE SCALE GENOMIC DNA]</scope>
    <source>
        <strain evidence="1 2">FSL M8-0022</strain>
    </source>
</reference>
<comment type="caution">
    <text evidence="1">The sequence shown here is derived from an EMBL/GenBank/DDBJ whole genome shotgun (WGS) entry which is preliminary data.</text>
</comment>
<name>A0ABU9K300_9BACI</name>
<accession>A0ABU9K300</accession>
<organism evidence="1 2">
    <name type="scientific">Caldifermentibacillus hisashii</name>
    <dbReference type="NCBI Taxonomy" id="996558"/>
    <lineage>
        <taxon>Bacteria</taxon>
        <taxon>Bacillati</taxon>
        <taxon>Bacillota</taxon>
        <taxon>Bacilli</taxon>
        <taxon>Bacillales</taxon>
        <taxon>Bacillaceae</taxon>
        <taxon>Caldifermentibacillus</taxon>
    </lineage>
</organism>
<evidence type="ECO:0000313" key="1">
    <source>
        <dbReference type="EMBL" id="MEL3959517.1"/>
    </source>
</evidence>
<evidence type="ECO:0000313" key="2">
    <source>
        <dbReference type="Proteomes" id="UP001459714"/>
    </source>
</evidence>
<dbReference type="InterPro" id="IPR036735">
    <property type="entry name" value="NGN_dom_sf"/>
</dbReference>
<keyword evidence="2" id="KW-1185">Reference proteome</keyword>
<sequence length="142" mass="17039">MTYFVVQVKVNSEEYVLRSLCKTFLRKNVNIVKSIYAIDLKVEFHQKLKESRLRQYLNDKRSNTFGKNGEKNKRKKINKEHYINGYIIIELLGNFERIPAGIYYDIKTTPRVISIPNKFNVPKEEIEFFLNRQRQRHIKLSI</sequence>
<dbReference type="Proteomes" id="UP001459714">
    <property type="component" value="Unassembled WGS sequence"/>
</dbReference>
<proteinExistence type="predicted"/>